<feature type="coiled-coil region" evidence="1">
    <location>
        <begin position="255"/>
        <end position="300"/>
    </location>
</feature>
<reference evidence="3" key="1">
    <citation type="submission" date="2025-08" db="UniProtKB">
        <authorList>
            <consortium name="RefSeq"/>
        </authorList>
    </citation>
    <scope>IDENTIFICATION</scope>
    <source>
        <tissue evidence="3">Gonads</tissue>
    </source>
</reference>
<evidence type="ECO:0000313" key="3">
    <source>
        <dbReference type="RefSeq" id="XP_030767590.1"/>
    </source>
</evidence>
<dbReference type="KEGG" id="soy:115891283"/>
<name>A0A6J2YXN2_SITOR</name>
<proteinExistence type="predicted"/>
<protein>
    <submittedName>
        <fullName evidence="3">Protein At-4/1-like</fullName>
    </submittedName>
</protein>
<dbReference type="AlphaFoldDB" id="A0A6J2YXN2"/>
<accession>A0A6J2YXN2</accession>
<feature type="coiled-coil region" evidence="1">
    <location>
        <begin position="40"/>
        <end position="67"/>
    </location>
</feature>
<dbReference type="GeneID" id="115891283"/>
<dbReference type="Proteomes" id="UP000504635">
    <property type="component" value="Unplaced"/>
</dbReference>
<keyword evidence="2" id="KW-1185">Reference proteome</keyword>
<keyword evidence="1" id="KW-0175">Coiled coil</keyword>
<evidence type="ECO:0000256" key="1">
    <source>
        <dbReference type="SAM" id="Coils"/>
    </source>
</evidence>
<organism evidence="2 3">
    <name type="scientific">Sitophilus oryzae</name>
    <name type="common">Rice weevil</name>
    <name type="synonym">Curculio oryzae</name>
    <dbReference type="NCBI Taxonomy" id="7048"/>
    <lineage>
        <taxon>Eukaryota</taxon>
        <taxon>Metazoa</taxon>
        <taxon>Ecdysozoa</taxon>
        <taxon>Arthropoda</taxon>
        <taxon>Hexapoda</taxon>
        <taxon>Insecta</taxon>
        <taxon>Pterygota</taxon>
        <taxon>Neoptera</taxon>
        <taxon>Endopterygota</taxon>
        <taxon>Coleoptera</taxon>
        <taxon>Polyphaga</taxon>
        <taxon>Cucujiformia</taxon>
        <taxon>Curculionidae</taxon>
        <taxon>Dryophthorinae</taxon>
        <taxon>Sitophilus</taxon>
    </lineage>
</organism>
<dbReference type="InParanoid" id="A0A6J2YXN2"/>
<dbReference type="RefSeq" id="XP_030767590.1">
    <property type="nucleotide sequence ID" value="XM_030911730.1"/>
</dbReference>
<feature type="coiled-coil region" evidence="1">
    <location>
        <begin position="110"/>
        <end position="220"/>
    </location>
</feature>
<dbReference type="OrthoDB" id="6691415at2759"/>
<evidence type="ECO:0000313" key="2">
    <source>
        <dbReference type="Proteomes" id="UP000504635"/>
    </source>
</evidence>
<sequence length="308" mass="36539">MEDFQKGYNENISSNKTSLVEFEISFRKLKNELFLKRNEASKLKTELIEVNEEKHKLKISLDKLKKNFDENKITLDLVMKKMQEFEPRYYEKRDALIKSELQYKIAVTEIDVLKQDLQKISSETSQLTRKLDNLEEKQKCDATYNGDMSAKFAQIKNQINTIKAELENATKDQYKITEISRKIDLSEEAVKKCKELKLKNKTLKEELEKSNEENVKLKAQWEKFEDIYQKSLLKEEFNLPAKIFLIQCKKMSSFYTEAIKNRNELLTTANKLLEEEKLTNKRLIEENEKLFEKCRTLDEKSEKLCLNQ</sequence>
<gene>
    <name evidence="3" type="primary">LOC115891283</name>
</gene>